<dbReference type="Pfam" id="PF07987">
    <property type="entry name" value="DUF1775"/>
    <property type="match status" value="2"/>
</dbReference>
<name>A0A1M7QJU6_9BURK</name>
<keyword evidence="4" id="KW-1185">Reference proteome</keyword>
<reference evidence="4" key="1">
    <citation type="submission" date="2016-11" db="EMBL/GenBank/DDBJ databases">
        <authorList>
            <person name="Varghese N."/>
            <person name="Submissions S."/>
        </authorList>
    </citation>
    <scope>NUCLEOTIDE SEQUENCE [LARGE SCALE GENOMIC DNA]</scope>
    <source>
        <strain evidence="4">Sac-22</strain>
    </source>
</reference>
<dbReference type="STRING" id="551987.SAMN05192549_107175"/>
<feature type="signal peptide" evidence="1">
    <location>
        <begin position="1"/>
        <end position="18"/>
    </location>
</feature>
<dbReference type="EMBL" id="FRCX01000007">
    <property type="protein sequence ID" value="SHN31466.1"/>
    <property type="molecule type" value="Genomic_DNA"/>
</dbReference>
<keyword evidence="1" id="KW-0732">Signal</keyword>
<evidence type="ECO:0000259" key="2">
    <source>
        <dbReference type="Pfam" id="PF07987"/>
    </source>
</evidence>
<evidence type="ECO:0000313" key="4">
    <source>
        <dbReference type="Proteomes" id="UP000184339"/>
    </source>
</evidence>
<feature type="domain" description="YncI copper-binding" evidence="2">
    <location>
        <begin position="79"/>
        <end position="147"/>
    </location>
</feature>
<dbReference type="Gene3D" id="2.60.40.2230">
    <property type="entry name" value="Uncharacterised protein YcnI-like PF07987, DUF1775"/>
    <property type="match status" value="1"/>
</dbReference>
<dbReference type="RefSeq" id="WP_072786446.1">
    <property type="nucleotide sequence ID" value="NZ_FRCX01000007.1"/>
</dbReference>
<dbReference type="OrthoDB" id="9796962at2"/>
<accession>A0A1M7QJU6</accession>
<dbReference type="AlphaFoldDB" id="A0A1M7QJU6"/>
<dbReference type="InterPro" id="IPR038507">
    <property type="entry name" value="YcnI-like_sf"/>
</dbReference>
<evidence type="ECO:0000256" key="1">
    <source>
        <dbReference type="SAM" id="SignalP"/>
    </source>
</evidence>
<feature type="domain" description="YncI copper-binding" evidence="2">
    <location>
        <begin position="19"/>
        <end position="76"/>
    </location>
</feature>
<sequence>MNKILLALLGFTAVAAHAHVTLGETSGYAGTYQKLSFRVGHGCDGKATTGLTVTLPEGATHAKPMPKAGWKIDIVSSGALNEITWKGGALPDAYFDEFVLQAKLPAEPGKLYFRIVQQCGKVSVAWDEIAGEGMSKGVKAPAPVLEVLPAPVGTQVHVH</sequence>
<gene>
    <name evidence="3" type="ORF">SAMN05192549_107175</name>
</gene>
<dbReference type="Proteomes" id="UP000184339">
    <property type="component" value="Unassembled WGS sequence"/>
</dbReference>
<dbReference type="CDD" id="cd08545">
    <property type="entry name" value="YcnI_like"/>
    <property type="match status" value="1"/>
</dbReference>
<evidence type="ECO:0000313" key="3">
    <source>
        <dbReference type="EMBL" id="SHN31466.1"/>
    </source>
</evidence>
<feature type="chain" id="PRO_5012071027" evidence="1">
    <location>
        <begin position="19"/>
        <end position="159"/>
    </location>
</feature>
<organism evidence="3 4">
    <name type="scientific">Duganella sacchari</name>
    <dbReference type="NCBI Taxonomy" id="551987"/>
    <lineage>
        <taxon>Bacteria</taxon>
        <taxon>Pseudomonadati</taxon>
        <taxon>Pseudomonadota</taxon>
        <taxon>Betaproteobacteria</taxon>
        <taxon>Burkholderiales</taxon>
        <taxon>Oxalobacteraceae</taxon>
        <taxon>Telluria group</taxon>
        <taxon>Duganella</taxon>
    </lineage>
</organism>
<dbReference type="InterPro" id="IPR012533">
    <property type="entry name" value="YcnI-copper_dom"/>
</dbReference>
<proteinExistence type="predicted"/>
<protein>
    <submittedName>
        <fullName evidence="3">Uncharacterized protein YcnI</fullName>
    </submittedName>
</protein>